<keyword evidence="8 17" id="KW-0547">Nucleotide-binding</keyword>
<dbReference type="GO" id="GO:0006370">
    <property type="term" value="P:7-methylguanosine mRNA capping"/>
    <property type="evidence" value="ECO:0007669"/>
    <property type="project" value="UniProtKB-KW"/>
</dbReference>
<dbReference type="PANTHER" id="PTHR10367:SF17">
    <property type="entry name" value="MRNA-CAPPING ENZYME"/>
    <property type="match status" value="1"/>
</dbReference>
<evidence type="ECO:0000256" key="16">
    <source>
        <dbReference type="ARBA" id="ARBA00053845"/>
    </source>
</evidence>
<keyword evidence="23" id="KW-1185">Reference proteome</keyword>
<evidence type="ECO:0000256" key="2">
    <source>
        <dbReference type="ARBA" id="ARBA00010237"/>
    </source>
</evidence>
<evidence type="ECO:0000256" key="10">
    <source>
        <dbReference type="ARBA" id="ARBA00023134"/>
    </source>
</evidence>
<dbReference type="CDD" id="cd07895">
    <property type="entry name" value="Adenylation_mRNA_capping"/>
    <property type="match status" value="1"/>
</dbReference>
<dbReference type="InterPro" id="IPR001339">
    <property type="entry name" value="mRNA_cap_enzyme_adenylation"/>
</dbReference>
<keyword evidence="7 17" id="KW-0548">Nucleotidyltransferase</keyword>
<feature type="compositionally biased region" description="Low complexity" evidence="19">
    <location>
        <begin position="403"/>
        <end position="414"/>
    </location>
</feature>
<sequence>MIELDERDIPIIPGNKLDEIEAKELRLMVAELLGRRQSNFPGSQPISFERRHIQEQLMLKDYFVCEKTDGLRCLLFLINDPIKGEGVFLITRENDYYYIPNIHFPLVINENMNKPTYHHGTLLDGELVLENKNISEPYLRYVIFDSLVINGKCITDRPLPKRLGYITENVMKPYDSFKLKHQEIVNAPNYPFKVGFKIMLTSYHAPDVLDAMDKLFHSSDGLIYTCAETPYVFGTDSTLLKWKPANENTIDFQIEFVFNKFQDPDLDERDPSSTYIDFDSKPDLIKLRVWQGSNVHTDFAKLNLSDEDWEKLKDLNEPLQGRVVECKQSKEKKGYWEILRFRNDKSNGNHISVVERILLSIKDGVKEEEIRDNCDAINKAWKKREYERRMRHSNGGTQPQQPPKQHQQPPIEDQQPPKKKQKQEQPKLEDIPTYEESDED</sequence>
<evidence type="ECO:0000256" key="14">
    <source>
        <dbReference type="ARBA" id="ARBA00044624"/>
    </source>
</evidence>
<evidence type="ECO:0000259" key="20">
    <source>
        <dbReference type="Pfam" id="PF01331"/>
    </source>
</evidence>
<evidence type="ECO:0000256" key="6">
    <source>
        <dbReference type="ARBA" id="ARBA00022679"/>
    </source>
</evidence>
<dbReference type="SUPFAM" id="SSF56091">
    <property type="entry name" value="DNA ligase/mRNA capping enzyme, catalytic domain"/>
    <property type="match status" value="1"/>
</dbReference>
<proteinExistence type="inferred from homology"/>
<dbReference type="Proteomes" id="UP001152885">
    <property type="component" value="Unassembled WGS sequence"/>
</dbReference>
<dbReference type="InterPro" id="IPR051029">
    <property type="entry name" value="mRNA_Capping_Enz/RNA_Phosphat"/>
</dbReference>
<evidence type="ECO:0000256" key="7">
    <source>
        <dbReference type="ARBA" id="ARBA00022695"/>
    </source>
</evidence>
<evidence type="ECO:0000256" key="19">
    <source>
        <dbReference type="SAM" id="MobiDB-lite"/>
    </source>
</evidence>
<dbReference type="InterPro" id="IPR012340">
    <property type="entry name" value="NA-bd_OB-fold"/>
</dbReference>
<comment type="catalytic activity">
    <reaction evidence="14">
        <text>a 5'-end diphospho-ribonucleoside in mRNA + GTP + H(+) = a 5'-end (5'-triphosphoguanosine)-ribonucleoside in mRNA + diphosphate</text>
        <dbReference type="Rhea" id="RHEA:67012"/>
        <dbReference type="Rhea" id="RHEA-COMP:17165"/>
        <dbReference type="Rhea" id="RHEA-COMP:17166"/>
        <dbReference type="ChEBI" id="CHEBI:15378"/>
        <dbReference type="ChEBI" id="CHEBI:33019"/>
        <dbReference type="ChEBI" id="CHEBI:37565"/>
        <dbReference type="ChEBI" id="CHEBI:167616"/>
        <dbReference type="ChEBI" id="CHEBI:167617"/>
        <dbReference type="EC" id="2.7.7.50"/>
    </reaction>
    <physiologicalReaction direction="left-to-right" evidence="14">
        <dbReference type="Rhea" id="RHEA:67013"/>
    </physiologicalReaction>
</comment>
<dbReference type="InterPro" id="IPR013846">
    <property type="entry name" value="mRNA_cap_enzyme_C"/>
</dbReference>
<comment type="function">
    <text evidence="16 17">Second step of mRNA capping. Transfer of the GMP moiety of GTP to the 5'-end of RNA via an enzyme-GMP covalent reaction intermediate.</text>
</comment>
<dbReference type="AlphaFoldDB" id="A0A9W4TZH2"/>
<dbReference type="InterPro" id="IPR017075">
    <property type="entry name" value="mRNA_cap_enzyme_alpha"/>
</dbReference>
<name>A0A9W4TZH2_9ASCO</name>
<evidence type="ECO:0000259" key="21">
    <source>
        <dbReference type="Pfam" id="PF03919"/>
    </source>
</evidence>
<evidence type="ECO:0000256" key="1">
    <source>
        <dbReference type="ARBA" id="ARBA00004123"/>
    </source>
</evidence>
<keyword evidence="9 17" id="KW-0506">mRNA capping</keyword>
<dbReference type="Gene3D" id="3.30.470.30">
    <property type="entry name" value="DNA ligase/mRNA capping enzyme"/>
    <property type="match status" value="1"/>
</dbReference>
<dbReference type="Pfam" id="PF03919">
    <property type="entry name" value="mRNA_cap_C"/>
    <property type="match status" value="1"/>
</dbReference>
<dbReference type="GO" id="GO:0004484">
    <property type="term" value="F:mRNA guanylyltransferase activity"/>
    <property type="evidence" value="ECO:0007669"/>
    <property type="project" value="UniProtKB-EC"/>
</dbReference>
<evidence type="ECO:0000256" key="4">
    <source>
        <dbReference type="ARBA" id="ARBA00019171"/>
    </source>
</evidence>
<dbReference type="PIRSF" id="PIRSF036959">
    <property type="entry name" value="mRNA_cap_alpha"/>
    <property type="match status" value="1"/>
</dbReference>
<comment type="caution">
    <text evidence="22">The sequence shown here is derived from an EMBL/GenBank/DDBJ whole genome shotgun (WGS) entry which is preliminary data.</text>
</comment>
<comment type="subunit">
    <text evidence="15">Heterodimer. The mRNA-capping enzyme is composed of two separate chains alpha and beta, respectively a mRNA guanylyltransferase and an mRNA 5'-triphosphate monophosphatase.</text>
</comment>
<comment type="subcellular location">
    <subcellularLocation>
        <location evidence="1 17">Nucleus</location>
    </subcellularLocation>
</comment>
<dbReference type="OrthoDB" id="200924at2759"/>
<dbReference type="PANTHER" id="PTHR10367">
    <property type="entry name" value="MRNA-CAPPING ENZYME"/>
    <property type="match status" value="1"/>
</dbReference>
<accession>A0A9W4TZH2</accession>
<dbReference type="EMBL" id="CANTUO010000004">
    <property type="protein sequence ID" value="CAI5759178.1"/>
    <property type="molecule type" value="Genomic_DNA"/>
</dbReference>
<evidence type="ECO:0000256" key="3">
    <source>
        <dbReference type="ARBA" id="ARBA00012475"/>
    </source>
</evidence>
<evidence type="ECO:0000256" key="12">
    <source>
        <dbReference type="ARBA" id="ARBA00029909"/>
    </source>
</evidence>
<keyword evidence="6 17" id="KW-0808">Transferase</keyword>
<keyword evidence="5 17" id="KW-0507">mRNA processing</keyword>
<evidence type="ECO:0000256" key="17">
    <source>
        <dbReference type="PIRNR" id="PIRNR036959"/>
    </source>
</evidence>
<evidence type="ECO:0000256" key="13">
    <source>
        <dbReference type="ARBA" id="ARBA00030702"/>
    </source>
</evidence>
<dbReference type="GO" id="GO:0005524">
    <property type="term" value="F:ATP binding"/>
    <property type="evidence" value="ECO:0007669"/>
    <property type="project" value="InterPro"/>
</dbReference>
<evidence type="ECO:0000256" key="15">
    <source>
        <dbReference type="ARBA" id="ARBA00047082"/>
    </source>
</evidence>
<dbReference type="EC" id="2.7.7.50" evidence="3 17"/>
<evidence type="ECO:0000313" key="22">
    <source>
        <dbReference type="EMBL" id="CAI5759178.1"/>
    </source>
</evidence>
<evidence type="ECO:0000256" key="11">
    <source>
        <dbReference type="ARBA" id="ARBA00023242"/>
    </source>
</evidence>
<reference evidence="22" key="1">
    <citation type="submission" date="2022-12" db="EMBL/GenBank/DDBJ databases">
        <authorList>
            <person name="Brejova B."/>
        </authorList>
    </citation>
    <scope>NUCLEOTIDE SEQUENCE</scope>
</reference>
<dbReference type="Gene3D" id="2.40.50.140">
    <property type="entry name" value="Nucleic acid-binding proteins"/>
    <property type="match status" value="1"/>
</dbReference>
<gene>
    <name evidence="22" type="ORF">CANVERA_P3687</name>
</gene>
<feature type="active site" description="N6-GMP-lysine intermediate" evidence="18">
    <location>
        <position position="67"/>
    </location>
</feature>
<feature type="region of interest" description="Disordered" evidence="19">
    <location>
        <begin position="388"/>
        <end position="440"/>
    </location>
</feature>
<protein>
    <recommendedName>
        <fullName evidence="4 17">mRNA-capping enzyme subunit alpha</fullName>
        <ecNumber evidence="3 17">2.7.7.50</ecNumber>
    </recommendedName>
    <alternativeName>
        <fullName evidence="12 17">GTP--RNA guanylyltransferase</fullName>
    </alternativeName>
    <alternativeName>
        <fullName evidence="13 17">mRNA guanylyltransferase</fullName>
    </alternativeName>
</protein>
<keyword evidence="11 17" id="KW-0539">Nucleus</keyword>
<evidence type="ECO:0000256" key="5">
    <source>
        <dbReference type="ARBA" id="ARBA00022664"/>
    </source>
</evidence>
<dbReference type="GO" id="GO:0031533">
    <property type="term" value="C:mRNA capping enzyme complex"/>
    <property type="evidence" value="ECO:0007669"/>
    <property type="project" value="InterPro"/>
</dbReference>
<evidence type="ECO:0000256" key="9">
    <source>
        <dbReference type="ARBA" id="ARBA00023042"/>
    </source>
</evidence>
<feature type="domain" description="mRNA capping enzyme C-terminal" evidence="21">
    <location>
        <begin position="247"/>
        <end position="370"/>
    </location>
</feature>
<dbReference type="SUPFAM" id="SSF50249">
    <property type="entry name" value="Nucleic acid-binding proteins"/>
    <property type="match status" value="1"/>
</dbReference>
<comment type="similarity">
    <text evidence="2 17">Belongs to the eukaryotic GTase family.</text>
</comment>
<keyword evidence="10 17" id="KW-0342">GTP-binding</keyword>
<evidence type="ECO:0000313" key="23">
    <source>
        <dbReference type="Proteomes" id="UP001152885"/>
    </source>
</evidence>
<feature type="domain" description="mRNA capping enzyme adenylation" evidence="20">
    <location>
        <begin position="44"/>
        <end position="243"/>
    </location>
</feature>
<dbReference type="Gene3D" id="3.30.1490.430">
    <property type="match status" value="1"/>
</dbReference>
<evidence type="ECO:0000256" key="8">
    <source>
        <dbReference type="ARBA" id="ARBA00022741"/>
    </source>
</evidence>
<dbReference type="Pfam" id="PF01331">
    <property type="entry name" value="mRNA_cap_enzyme"/>
    <property type="match status" value="1"/>
</dbReference>
<dbReference type="FunFam" id="2.40.50.140:FF:000542">
    <property type="entry name" value="mRNA-capping enzyme subunit alpha"/>
    <property type="match status" value="1"/>
</dbReference>
<dbReference type="GO" id="GO:0005525">
    <property type="term" value="F:GTP binding"/>
    <property type="evidence" value="ECO:0007669"/>
    <property type="project" value="UniProtKB-KW"/>
</dbReference>
<organism evidence="22 23">
    <name type="scientific">Candida verbasci</name>
    <dbReference type="NCBI Taxonomy" id="1227364"/>
    <lineage>
        <taxon>Eukaryota</taxon>
        <taxon>Fungi</taxon>
        <taxon>Dikarya</taxon>
        <taxon>Ascomycota</taxon>
        <taxon>Saccharomycotina</taxon>
        <taxon>Pichiomycetes</taxon>
        <taxon>Debaryomycetaceae</taxon>
        <taxon>Candida/Lodderomyces clade</taxon>
        <taxon>Candida</taxon>
    </lineage>
</organism>
<evidence type="ECO:0000256" key="18">
    <source>
        <dbReference type="PIRSR" id="PIRSR036959-1"/>
    </source>
</evidence>